<dbReference type="EMBL" id="MU006241">
    <property type="protein sequence ID" value="KAF2820320.1"/>
    <property type="molecule type" value="Genomic_DNA"/>
</dbReference>
<dbReference type="AlphaFoldDB" id="A0A6A6ZH05"/>
<proteinExistence type="predicted"/>
<dbReference type="Proteomes" id="UP000799424">
    <property type="component" value="Unassembled WGS sequence"/>
</dbReference>
<protein>
    <submittedName>
        <fullName evidence="1">Uncharacterized protein</fullName>
    </submittedName>
</protein>
<sequence>MEFNHRFYSNTFDFEVTHTDDQEHIHGYQKLEHFLKAQFQMFTPFHIGLCSIIYGGTSEFQLSFALNSKQPLYHRKLRFNATQMIQATFMLSKNVNIIIRLRGTNPITNQPHLSEKSFTLHRIRRAALHVWPRARAGFKEACPEIWMDGRCKVLEVNKVKTNARGGVSANPATEGRLNVAGKVNEYLRENHNGKATFVPYLEDGSLYGMREWLRAQCA</sequence>
<evidence type="ECO:0000313" key="1">
    <source>
        <dbReference type="EMBL" id="KAF2820320.1"/>
    </source>
</evidence>
<name>A0A6A6ZH05_9PLEO</name>
<gene>
    <name evidence="1" type="ORF">CC86DRAFT_412195</name>
</gene>
<evidence type="ECO:0000313" key="2">
    <source>
        <dbReference type="Proteomes" id="UP000799424"/>
    </source>
</evidence>
<organism evidence="1 2">
    <name type="scientific">Ophiobolus disseminans</name>
    <dbReference type="NCBI Taxonomy" id="1469910"/>
    <lineage>
        <taxon>Eukaryota</taxon>
        <taxon>Fungi</taxon>
        <taxon>Dikarya</taxon>
        <taxon>Ascomycota</taxon>
        <taxon>Pezizomycotina</taxon>
        <taxon>Dothideomycetes</taxon>
        <taxon>Pleosporomycetidae</taxon>
        <taxon>Pleosporales</taxon>
        <taxon>Pleosporineae</taxon>
        <taxon>Phaeosphaeriaceae</taxon>
        <taxon>Ophiobolus</taxon>
    </lineage>
</organism>
<keyword evidence="2" id="KW-1185">Reference proteome</keyword>
<accession>A0A6A6ZH05</accession>
<reference evidence="1" key="1">
    <citation type="journal article" date="2020" name="Stud. Mycol.">
        <title>101 Dothideomycetes genomes: a test case for predicting lifestyles and emergence of pathogens.</title>
        <authorList>
            <person name="Haridas S."/>
            <person name="Albert R."/>
            <person name="Binder M."/>
            <person name="Bloem J."/>
            <person name="Labutti K."/>
            <person name="Salamov A."/>
            <person name="Andreopoulos B."/>
            <person name="Baker S."/>
            <person name="Barry K."/>
            <person name="Bills G."/>
            <person name="Bluhm B."/>
            <person name="Cannon C."/>
            <person name="Castanera R."/>
            <person name="Culley D."/>
            <person name="Daum C."/>
            <person name="Ezra D."/>
            <person name="Gonzalez J."/>
            <person name="Henrissat B."/>
            <person name="Kuo A."/>
            <person name="Liang C."/>
            <person name="Lipzen A."/>
            <person name="Lutzoni F."/>
            <person name="Magnuson J."/>
            <person name="Mondo S."/>
            <person name="Nolan M."/>
            <person name="Ohm R."/>
            <person name="Pangilinan J."/>
            <person name="Park H.-J."/>
            <person name="Ramirez L."/>
            <person name="Alfaro M."/>
            <person name="Sun H."/>
            <person name="Tritt A."/>
            <person name="Yoshinaga Y."/>
            <person name="Zwiers L.-H."/>
            <person name="Turgeon B."/>
            <person name="Goodwin S."/>
            <person name="Spatafora J."/>
            <person name="Crous P."/>
            <person name="Grigoriev I."/>
        </authorList>
    </citation>
    <scope>NUCLEOTIDE SEQUENCE</scope>
    <source>
        <strain evidence="1">CBS 113818</strain>
    </source>
</reference>